<dbReference type="SUPFAM" id="SSF52283">
    <property type="entry name" value="Formate/glycerate dehydrogenase catalytic domain-like"/>
    <property type="match status" value="1"/>
</dbReference>
<dbReference type="PANTHER" id="PTHR10996">
    <property type="entry name" value="2-HYDROXYACID DEHYDROGENASE-RELATED"/>
    <property type="match status" value="1"/>
</dbReference>
<keyword evidence="9" id="KW-1185">Reference proteome</keyword>
<dbReference type="GO" id="GO:0016618">
    <property type="term" value="F:hydroxypyruvate reductase [NAD(P)H] activity"/>
    <property type="evidence" value="ECO:0007669"/>
    <property type="project" value="TreeGrafter"/>
</dbReference>
<dbReference type="InterPro" id="IPR006140">
    <property type="entry name" value="D-isomer_DH_NAD-bd"/>
</dbReference>
<comment type="similarity">
    <text evidence="5">Belongs to the D-isomer specific 2-hydroxyacid dehydrogenase family.</text>
</comment>
<evidence type="ECO:0000313" key="9">
    <source>
        <dbReference type="Proteomes" id="UP001293593"/>
    </source>
</evidence>
<evidence type="ECO:0000256" key="1">
    <source>
        <dbReference type="ARBA" id="ARBA00022857"/>
    </source>
</evidence>
<dbReference type="SUPFAM" id="SSF51735">
    <property type="entry name" value="NAD(P)-binding Rossmann-fold domains"/>
    <property type="match status" value="1"/>
</dbReference>
<sequence length="325" mass="35245">MATDLPNILVMGPPLIFPDFQSQYSHSYNFLTFFASSLPLPQYLSSLNILPSSIRAILCNNMQRVPADLLRSLPSLALLVTTTMGTDHIDMPECRRLGVRVATAGGSFSEDVADFALGLLIDVLMRISAANRCAKKWLRSELPRNIPPASRVGGKRVGIVGLGKIGTEVAKRLEPFGCKIMYTSRTKKSSVPYPFYGSAVEVAAESDVLVVCCSLTEETHHIVDRAVMEALGKEGVIVNVGRGSLIDEKELVRRLVSGEIGGAGLDVFQNEPLVPCELLSLDNVVLSPHAAAVTSESFHHIMELVAATLHAFFENKPSLTPVMQD</sequence>
<dbReference type="PANTHER" id="PTHR10996:SF179">
    <property type="entry name" value="D-ISOMER SPECIFIC 2-HYDROXYACID DEHYDROGENASE FAMILY PROTEIN-RELATED"/>
    <property type="match status" value="1"/>
</dbReference>
<dbReference type="EC" id="1.1.1.79" evidence="4"/>
<dbReference type="GO" id="GO:0005829">
    <property type="term" value="C:cytosol"/>
    <property type="evidence" value="ECO:0007669"/>
    <property type="project" value="TreeGrafter"/>
</dbReference>
<dbReference type="InterPro" id="IPR050223">
    <property type="entry name" value="D-isomer_2-hydroxyacid_DH"/>
</dbReference>
<evidence type="ECO:0000256" key="2">
    <source>
        <dbReference type="ARBA" id="ARBA00023002"/>
    </source>
</evidence>
<gene>
    <name evidence="8" type="ORF">QN277_023642</name>
</gene>
<dbReference type="GO" id="GO:0009853">
    <property type="term" value="P:photorespiration"/>
    <property type="evidence" value="ECO:0007669"/>
    <property type="project" value="UniProtKB-ARBA"/>
</dbReference>
<dbReference type="PROSITE" id="PS00065">
    <property type="entry name" value="D_2_HYDROXYACID_DH_1"/>
    <property type="match status" value="1"/>
</dbReference>
<keyword evidence="1" id="KW-0521">NADP</keyword>
<dbReference type="GO" id="GO:0051287">
    <property type="term" value="F:NAD binding"/>
    <property type="evidence" value="ECO:0007669"/>
    <property type="project" value="InterPro"/>
</dbReference>
<dbReference type="Proteomes" id="UP001293593">
    <property type="component" value="Unassembled WGS sequence"/>
</dbReference>
<evidence type="ECO:0000259" key="7">
    <source>
        <dbReference type="Pfam" id="PF02826"/>
    </source>
</evidence>
<accession>A0AAE1K6B7</accession>
<feature type="domain" description="D-isomer specific 2-hydroxyacid dehydrogenase NAD-binding" evidence="7">
    <location>
        <begin position="119"/>
        <end position="291"/>
    </location>
</feature>
<reference evidence="8" key="1">
    <citation type="submission" date="2023-10" db="EMBL/GenBank/DDBJ databases">
        <title>Chromosome-level genome of the transformable northern wattle, Acacia crassicarpa.</title>
        <authorList>
            <person name="Massaro I."/>
            <person name="Sinha N.R."/>
            <person name="Poethig S."/>
            <person name="Leichty A.R."/>
        </authorList>
    </citation>
    <scope>NUCLEOTIDE SEQUENCE</scope>
    <source>
        <strain evidence="8">Acra3RX</strain>
        <tissue evidence="8">Leaf</tissue>
    </source>
</reference>
<keyword evidence="3" id="KW-0520">NAD</keyword>
<dbReference type="InterPro" id="IPR006139">
    <property type="entry name" value="D-isomer_2_OHA_DH_cat_dom"/>
</dbReference>
<evidence type="ECO:0000256" key="5">
    <source>
        <dbReference type="RuleBase" id="RU003719"/>
    </source>
</evidence>
<dbReference type="InterPro" id="IPR036291">
    <property type="entry name" value="NAD(P)-bd_dom_sf"/>
</dbReference>
<dbReference type="Pfam" id="PF02826">
    <property type="entry name" value="2-Hacid_dh_C"/>
    <property type="match status" value="1"/>
</dbReference>
<proteinExistence type="inferred from homology"/>
<evidence type="ECO:0000256" key="3">
    <source>
        <dbReference type="ARBA" id="ARBA00023027"/>
    </source>
</evidence>
<dbReference type="Pfam" id="PF00389">
    <property type="entry name" value="2-Hacid_dh"/>
    <property type="match status" value="1"/>
</dbReference>
<name>A0AAE1K6B7_9FABA</name>
<evidence type="ECO:0000259" key="6">
    <source>
        <dbReference type="Pfam" id="PF00389"/>
    </source>
</evidence>
<dbReference type="Gene3D" id="3.40.50.720">
    <property type="entry name" value="NAD(P)-binding Rossmann-like Domain"/>
    <property type="match status" value="2"/>
</dbReference>
<dbReference type="GO" id="GO:0030267">
    <property type="term" value="F:glyoxylate reductase (NADPH) activity"/>
    <property type="evidence" value="ECO:0007669"/>
    <property type="project" value="UniProtKB-EC"/>
</dbReference>
<organism evidence="8 9">
    <name type="scientific">Acacia crassicarpa</name>
    <name type="common">northern wattle</name>
    <dbReference type="NCBI Taxonomy" id="499986"/>
    <lineage>
        <taxon>Eukaryota</taxon>
        <taxon>Viridiplantae</taxon>
        <taxon>Streptophyta</taxon>
        <taxon>Embryophyta</taxon>
        <taxon>Tracheophyta</taxon>
        <taxon>Spermatophyta</taxon>
        <taxon>Magnoliopsida</taxon>
        <taxon>eudicotyledons</taxon>
        <taxon>Gunneridae</taxon>
        <taxon>Pentapetalae</taxon>
        <taxon>rosids</taxon>
        <taxon>fabids</taxon>
        <taxon>Fabales</taxon>
        <taxon>Fabaceae</taxon>
        <taxon>Caesalpinioideae</taxon>
        <taxon>mimosoid clade</taxon>
        <taxon>Acacieae</taxon>
        <taxon>Acacia</taxon>
    </lineage>
</organism>
<feature type="domain" description="D-isomer specific 2-hydroxyacid dehydrogenase catalytic" evidence="6">
    <location>
        <begin position="54"/>
        <end position="322"/>
    </location>
</feature>
<evidence type="ECO:0000256" key="4">
    <source>
        <dbReference type="ARBA" id="ARBA00066661"/>
    </source>
</evidence>
<dbReference type="FunFam" id="3.40.50.720:FF:000213">
    <property type="entry name" value="Putative 2-hydroxyacid dehydrogenase"/>
    <property type="match status" value="1"/>
</dbReference>
<dbReference type="InterPro" id="IPR029752">
    <property type="entry name" value="D-isomer_DH_CS1"/>
</dbReference>
<dbReference type="EMBL" id="JAWXYG010000007">
    <property type="protein sequence ID" value="KAK4266764.1"/>
    <property type="molecule type" value="Genomic_DNA"/>
</dbReference>
<dbReference type="CDD" id="cd12156">
    <property type="entry name" value="HPPR"/>
    <property type="match status" value="1"/>
</dbReference>
<dbReference type="AlphaFoldDB" id="A0AAE1K6B7"/>
<comment type="caution">
    <text evidence="8">The sequence shown here is derived from an EMBL/GenBank/DDBJ whole genome shotgun (WGS) entry which is preliminary data.</text>
</comment>
<evidence type="ECO:0000313" key="8">
    <source>
        <dbReference type="EMBL" id="KAK4266764.1"/>
    </source>
</evidence>
<protein>
    <recommendedName>
        <fullName evidence="4">glyoxylate reductase (NADP(+))</fullName>
        <ecNumber evidence="4">1.1.1.79</ecNumber>
    </recommendedName>
</protein>
<keyword evidence="2 5" id="KW-0560">Oxidoreductase</keyword>